<gene>
    <name evidence="2" type="ORF">Faunusvirus7_29</name>
</gene>
<dbReference type="Gene3D" id="1.10.245.10">
    <property type="entry name" value="SWIB/MDM2 domain"/>
    <property type="match status" value="1"/>
</dbReference>
<sequence length="140" mass="15968">MNLTSLAGVNEMKVKLNKLSKLKKASKIKLIKKYVMEEQEKRSKFVKQPPVIKSVVEDSDSATSDSESDGDTNLSKDVVDQIIDELRMGNVFRNVLKYIKKNSLLENKVMIKIDPVLKRLFNTDDTVMSVNMNDIKKYIA</sequence>
<dbReference type="InterPro" id="IPR003121">
    <property type="entry name" value="SWIB_MDM2_domain"/>
</dbReference>
<dbReference type="InterPro" id="IPR036885">
    <property type="entry name" value="SWIB_MDM2_dom_sf"/>
</dbReference>
<evidence type="ECO:0000313" key="2">
    <source>
        <dbReference type="EMBL" id="AYV79281.1"/>
    </source>
</evidence>
<evidence type="ECO:0000259" key="1">
    <source>
        <dbReference type="Pfam" id="PF02201"/>
    </source>
</evidence>
<name>A0A3G4ZZ48_9VIRU</name>
<feature type="domain" description="DM2" evidence="1">
    <location>
        <begin position="83"/>
        <end position="135"/>
    </location>
</feature>
<protein>
    <recommendedName>
        <fullName evidence="1">DM2 domain-containing protein</fullName>
    </recommendedName>
</protein>
<dbReference type="Pfam" id="PF02201">
    <property type="entry name" value="SWIB"/>
    <property type="match status" value="1"/>
</dbReference>
<proteinExistence type="predicted"/>
<reference evidence="2" key="1">
    <citation type="submission" date="2018-10" db="EMBL/GenBank/DDBJ databases">
        <title>Hidden diversity of soil giant viruses.</title>
        <authorList>
            <person name="Schulz F."/>
            <person name="Alteio L."/>
            <person name="Goudeau D."/>
            <person name="Ryan E.M."/>
            <person name="Malmstrom R.R."/>
            <person name="Blanchard J."/>
            <person name="Woyke T."/>
        </authorList>
    </citation>
    <scope>NUCLEOTIDE SEQUENCE</scope>
    <source>
        <strain evidence="2">FNV1</strain>
    </source>
</reference>
<accession>A0A3G4ZZ48</accession>
<dbReference type="EMBL" id="MK072138">
    <property type="protein sequence ID" value="AYV79281.1"/>
    <property type="molecule type" value="Genomic_DNA"/>
</dbReference>
<dbReference type="SUPFAM" id="SSF47592">
    <property type="entry name" value="SWIB/MDM2 domain"/>
    <property type="match status" value="1"/>
</dbReference>
<organism evidence="2">
    <name type="scientific">Faunusvirus sp</name>
    <dbReference type="NCBI Taxonomy" id="2487766"/>
    <lineage>
        <taxon>Viruses</taxon>
        <taxon>Varidnaviria</taxon>
        <taxon>Bamfordvirae</taxon>
        <taxon>Nucleocytoviricota</taxon>
        <taxon>Megaviricetes</taxon>
        <taxon>Imitervirales</taxon>
        <taxon>Mimiviridae</taxon>
    </lineage>
</organism>